<organism evidence="2 3">
    <name type="scientific">Panagrolaimus superbus</name>
    <dbReference type="NCBI Taxonomy" id="310955"/>
    <lineage>
        <taxon>Eukaryota</taxon>
        <taxon>Metazoa</taxon>
        <taxon>Ecdysozoa</taxon>
        <taxon>Nematoda</taxon>
        <taxon>Chromadorea</taxon>
        <taxon>Rhabditida</taxon>
        <taxon>Tylenchina</taxon>
        <taxon>Panagrolaimomorpha</taxon>
        <taxon>Panagrolaimoidea</taxon>
        <taxon>Panagrolaimidae</taxon>
        <taxon>Panagrolaimus</taxon>
    </lineage>
</organism>
<dbReference type="Pfam" id="PF00059">
    <property type="entry name" value="Lectin_C"/>
    <property type="match status" value="1"/>
</dbReference>
<name>A0A914YE72_9BILA</name>
<dbReference type="InterPro" id="IPR001304">
    <property type="entry name" value="C-type_lectin-like"/>
</dbReference>
<dbReference type="WBParaSite" id="PSU_v2.g18552.t1">
    <property type="protein sequence ID" value="PSU_v2.g18552.t1"/>
    <property type="gene ID" value="PSU_v2.g18552"/>
</dbReference>
<sequence length="135" mass="15371">MNWKDSEVACQKDAAHLVSLHSKEEANFVIDLVNQALPVKQNNTKKDIKKTNCYDEQLWVGLLTDDNNKSWKWSDNSTFDYINWSKNEPNNAGSENCTQLMINSCENTPKQTFNNYVCSAVQKAYACKKTLGAKN</sequence>
<dbReference type="InterPro" id="IPR016187">
    <property type="entry name" value="CTDL_fold"/>
</dbReference>
<feature type="domain" description="C-type lectin" evidence="1">
    <location>
        <begin position="1"/>
        <end position="119"/>
    </location>
</feature>
<evidence type="ECO:0000313" key="2">
    <source>
        <dbReference type="Proteomes" id="UP000887577"/>
    </source>
</evidence>
<dbReference type="Proteomes" id="UP000887577">
    <property type="component" value="Unplaced"/>
</dbReference>
<dbReference type="InterPro" id="IPR016186">
    <property type="entry name" value="C-type_lectin-like/link_sf"/>
</dbReference>
<dbReference type="Gene3D" id="3.10.100.10">
    <property type="entry name" value="Mannose-Binding Protein A, subunit A"/>
    <property type="match status" value="1"/>
</dbReference>
<dbReference type="AlphaFoldDB" id="A0A914YE72"/>
<evidence type="ECO:0000259" key="1">
    <source>
        <dbReference type="PROSITE" id="PS50041"/>
    </source>
</evidence>
<reference evidence="3" key="1">
    <citation type="submission" date="2022-11" db="UniProtKB">
        <authorList>
            <consortium name="WormBaseParasite"/>
        </authorList>
    </citation>
    <scope>IDENTIFICATION</scope>
</reference>
<dbReference type="SMART" id="SM00034">
    <property type="entry name" value="CLECT"/>
    <property type="match status" value="1"/>
</dbReference>
<dbReference type="CDD" id="cd00037">
    <property type="entry name" value="CLECT"/>
    <property type="match status" value="1"/>
</dbReference>
<evidence type="ECO:0000313" key="3">
    <source>
        <dbReference type="WBParaSite" id="PSU_v2.g18552.t1"/>
    </source>
</evidence>
<keyword evidence="2" id="KW-1185">Reference proteome</keyword>
<proteinExistence type="predicted"/>
<dbReference type="InterPro" id="IPR050111">
    <property type="entry name" value="C-type_lectin/snaclec_domain"/>
</dbReference>
<dbReference type="PANTHER" id="PTHR22803">
    <property type="entry name" value="MANNOSE, PHOSPHOLIPASE, LECTIN RECEPTOR RELATED"/>
    <property type="match status" value="1"/>
</dbReference>
<dbReference type="PROSITE" id="PS50041">
    <property type="entry name" value="C_TYPE_LECTIN_2"/>
    <property type="match status" value="1"/>
</dbReference>
<dbReference type="SUPFAM" id="SSF56436">
    <property type="entry name" value="C-type lectin-like"/>
    <property type="match status" value="1"/>
</dbReference>
<protein>
    <submittedName>
        <fullName evidence="3">C-type lectin domain-containing protein</fullName>
    </submittedName>
</protein>
<accession>A0A914YE72</accession>